<dbReference type="GO" id="GO:0003723">
    <property type="term" value="F:RNA binding"/>
    <property type="evidence" value="ECO:0007669"/>
    <property type="project" value="InterPro"/>
</dbReference>
<gene>
    <name evidence="5 8" type="primary">truB</name>
    <name evidence="8" type="ORF">GCM10007415_19270</name>
</gene>
<dbReference type="InterPro" id="IPR014780">
    <property type="entry name" value="tRNA_psdUridine_synth_TruB"/>
</dbReference>
<reference evidence="8" key="2">
    <citation type="submission" date="2020-09" db="EMBL/GenBank/DDBJ databases">
        <authorList>
            <person name="Sun Q."/>
            <person name="Zhou Y."/>
        </authorList>
    </citation>
    <scope>NUCLEOTIDE SEQUENCE</scope>
    <source>
        <strain evidence="8">CGMCC 1.12195</strain>
    </source>
</reference>
<dbReference type="Proteomes" id="UP000660862">
    <property type="component" value="Unassembled WGS sequence"/>
</dbReference>
<evidence type="ECO:0000313" key="9">
    <source>
        <dbReference type="Proteomes" id="UP000660862"/>
    </source>
</evidence>
<evidence type="ECO:0000256" key="4">
    <source>
        <dbReference type="ARBA" id="ARBA00023235"/>
    </source>
</evidence>
<dbReference type="CDD" id="cd02573">
    <property type="entry name" value="PseudoU_synth_EcTruB"/>
    <property type="match status" value="1"/>
</dbReference>
<evidence type="ECO:0000259" key="6">
    <source>
        <dbReference type="Pfam" id="PF01509"/>
    </source>
</evidence>
<keyword evidence="3 5" id="KW-0819">tRNA processing</keyword>
<feature type="domain" description="Pseudouridine synthase II N-terminal" evidence="6">
    <location>
        <begin position="43"/>
        <end position="185"/>
    </location>
</feature>
<accession>A0A917HNU8</accession>
<evidence type="ECO:0000256" key="2">
    <source>
        <dbReference type="ARBA" id="ARBA00005642"/>
    </source>
</evidence>
<dbReference type="HAMAP" id="MF_01080">
    <property type="entry name" value="TruB_bact"/>
    <property type="match status" value="1"/>
</dbReference>
<feature type="domain" description="tRNA pseudouridylate synthase B C-terminal" evidence="7">
    <location>
        <begin position="186"/>
        <end position="226"/>
    </location>
</feature>
<sequence length="243" mass="27314">MAQSTHHAFRFAEGEVLLVDKPLRWTSFDVVHKIRNAIKPLKVKVGHAGTLDPLATGLLVICTGKFTKRIDELQAQEKEYIGTITLGATTPSYDLEQEIDQRFDLSGITREQLLETAASFIGEIDQVPPAHSAIKIDGERVYEKARRGETVVVKSRRVHIREFEVTNIAMPHIDFRVVCSKGTYIRSLAHDFGKALSNGAHLSRLRRTKNGDYGVDKAWQLPDLVKRIKDVTFVASDENIQKP</sequence>
<dbReference type="PANTHER" id="PTHR13767:SF2">
    <property type="entry name" value="PSEUDOURIDYLATE SYNTHASE TRUB1"/>
    <property type="match status" value="1"/>
</dbReference>
<evidence type="ECO:0000256" key="3">
    <source>
        <dbReference type="ARBA" id="ARBA00022694"/>
    </source>
</evidence>
<dbReference type="EMBL" id="BMER01000001">
    <property type="protein sequence ID" value="GGG85972.1"/>
    <property type="molecule type" value="Genomic_DNA"/>
</dbReference>
<comment type="catalytic activity">
    <reaction evidence="1 5">
        <text>uridine(55) in tRNA = pseudouridine(55) in tRNA</text>
        <dbReference type="Rhea" id="RHEA:42532"/>
        <dbReference type="Rhea" id="RHEA-COMP:10101"/>
        <dbReference type="Rhea" id="RHEA-COMP:10102"/>
        <dbReference type="ChEBI" id="CHEBI:65314"/>
        <dbReference type="ChEBI" id="CHEBI:65315"/>
        <dbReference type="EC" id="5.4.99.25"/>
    </reaction>
</comment>
<keyword evidence="9" id="KW-1185">Reference proteome</keyword>
<dbReference type="InterPro" id="IPR020103">
    <property type="entry name" value="PsdUridine_synth_cat_dom_sf"/>
</dbReference>
<dbReference type="Pfam" id="PF16198">
    <property type="entry name" value="TruB_C_2"/>
    <property type="match status" value="1"/>
</dbReference>
<feature type="active site" description="Nucleophile" evidence="5">
    <location>
        <position position="52"/>
    </location>
</feature>
<evidence type="ECO:0000259" key="7">
    <source>
        <dbReference type="Pfam" id="PF16198"/>
    </source>
</evidence>
<dbReference type="PANTHER" id="PTHR13767">
    <property type="entry name" value="TRNA-PSEUDOURIDINE SYNTHASE"/>
    <property type="match status" value="1"/>
</dbReference>
<dbReference type="InterPro" id="IPR032819">
    <property type="entry name" value="TruB_C"/>
</dbReference>
<dbReference type="Pfam" id="PF01509">
    <property type="entry name" value="TruB_N"/>
    <property type="match status" value="1"/>
</dbReference>
<dbReference type="GO" id="GO:0160148">
    <property type="term" value="F:tRNA pseudouridine(55) synthase activity"/>
    <property type="evidence" value="ECO:0007669"/>
    <property type="project" value="UniProtKB-EC"/>
</dbReference>
<dbReference type="RefSeq" id="WP_188505658.1">
    <property type="nucleotide sequence ID" value="NZ_BMER01000001.1"/>
</dbReference>
<dbReference type="GO" id="GO:0031119">
    <property type="term" value="P:tRNA pseudouridine synthesis"/>
    <property type="evidence" value="ECO:0007669"/>
    <property type="project" value="UniProtKB-UniRule"/>
</dbReference>
<dbReference type="NCBIfam" id="TIGR00431">
    <property type="entry name" value="TruB"/>
    <property type="match status" value="1"/>
</dbReference>
<dbReference type="AlphaFoldDB" id="A0A917HNU8"/>
<proteinExistence type="inferred from homology"/>
<dbReference type="Gene3D" id="3.30.2350.10">
    <property type="entry name" value="Pseudouridine synthase"/>
    <property type="match status" value="1"/>
</dbReference>
<evidence type="ECO:0000256" key="5">
    <source>
        <dbReference type="HAMAP-Rule" id="MF_01080"/>
    </source>
</evidence>
<evidence type="ECO:0000313" key="8">
    <source>
        <dbReference type="EMBL" id="GGG85972.1"/>
    </source>
</evidence>
<name>A0A917HNU8_9SPHI</name>
<reference evidence="8" key="1">
    <citation type="journal article" date="2014" name="Int. J. Syst. Evol. Microbiol.">
        <title>Complete genome sequence of Corynebacterium casei LMG S-19264T (=DSM 44701T), isolated from a smear-ripened cheese.</title>
        <authorList>
            <consortium name="US DOE Joint Genome Institute (JGI-PGF)"/>
            <person name="Walter F."/>
            <person name="Albersmeier A."/>
            <person name="Kalinowski J."/>
            <person name="Ruckert C."/>
        </authorList>
    </citation>
    <scope>NUCLEOTIDE SEQUENCE</scope>
    <source>
        <strain evidence="8">CGMCC 1.12195</strain>
    </source>
</reference>
<dbReference type="EC" id="5.4.99.25" evidence="5"/>
<protein>
    <recommendedName>
        <fullName evidence="5">tRNA pseudouridine synthase B</fullName>
        <ecNumber evidence="5">5.4.99.25</ecNumber>
    </recommendedName>
    <alternativeName>
        <fullName evidence="5">tRNA pseudouridine(55) synthase</fullName>
        <shortName evidence="5">Psi55 synthase</shortName>
    </alternativeName>
    <alternativeName>
        <fullName evidence="5">tRNA pseudouridylate synthase</fullName>
    </alternativeName>
    <alternativeName>
        <fullName evidence="5">tRNA-uridine isomerase</fullName>
    </alternativeName>
</protein>
<organism evidence="8 9">
    <name type="scientific">Parapedobacter pyrenivorans</name>
    <dbReference type="NCBI Taxonomy" id="1305674"/>
    <lineage>
        <taxon>Bacteria</taxon>
        <taxon>Pseudomonadati</taxon>
        <taxon>Bacteroidota</taxon>
        <taxon>Sphingobacteriia</taxon>
        <taxon>Sphingobacteriales</taxon>
        <taxon>Sphingobacteriaceae</taxon>
        <taxon>Parapedobacter</taxon>
    </lineage>
</organism>
<keyword evidence="4 5" id="KW-0413">Isomerase</keyword>
<dbReference type="GO" id="GO:1990481">
    <property type="term" value="P:mRNA pseudouridine synthesis"/>
    <property type="evidence" value="ECO:0007669"/>
    <property type="project" value="TreeGrafter"/>
</dbReference>
<evidence type="ECO:0000256" key="1">
    <source>
        <dbReference type="ARBA" id="ARBA00000385"/>
    </source>
</evidence>
<dbReference type="InterPro" id="IPR002501">
    <property type="entry name" value="PsdUridine_synth_N"/>
</dbReference>
<dbReference type="SUPFAM" id="SSF55120">
    <property type="entry name" value="Pseudouridine synthase"/>
    <property type="match status" value="1"/>
</dbReference>
<comment type="similarity">
    <text evidence="2 5">Belongs to the pseudouridine synthase TruB family. Type 1 subfamily.</text>
</comment>
<comment type="function">
    <text evidence="5">Responsible for synthesis of pseudouridine from uracil-55 in the psi GC loop of transfer RNAs.</text>
</comment>
<comment type="caution">
    <text evidence="8">The sequence shown here is derived from an EMBL/GenBank/DDBJ whole genome shotgun (WGS) entry which is preliminary data.</text>
</comment>